<dbReference type="EMBL" id="JACGWX010000002">
    <property type="protein sequence ID" value="MBA8847611.1"/>
    <property type="molecule type" value="Genomic_DNA"/>
</dbReference>
<evidence type="ECO:0000313" key="4">
    <source>
        <dbReference type="Proteomes" id="UP000585905"/>
    </source>
</evidence>
<dbReference type="Proteomes" id="UP000585905">
    <property type="component" value="Unassembled WGS sequence"/>
</dbReference>
<dbReference type="NCBIfam" id="TIGR00481">
    <property type="entry name" value="YbhB/YbcL family Raf kinase inhibitor-like protein"/>
    <property type="match status" value="1"/>
</dbReference>
<dbReference type="RefSeq" id="WP_343050860.1">
    <property type="nucleotide sequence ID" value="NZ_BAAAOV010000015.1"/>
</dbReference>
<reference evidence="3 4" key="1">
    <citation type="submission" date="2020-07" db="EMBL/GenBank/DDBJ databases">
        <title>Sequencing the genomes of 1000 actinobacteria strains.</title>
        <authorList>
            <person name="Klenk H.-P."/>
        </authorList>
    </citation>
    <scope>NUCLEOTIDE SEQUENCE [LARGE SCALE GENOMIC DNA]</scope>
    <source>
        <strain evidence="3 4">DSM 19663</strain>
    </source>
</reference>
<name>A0A839E5F9_9MICO</name>
<dbReference type="Gene3D" id="3.90.280.10">
    <property type="entry name" value="PEBP-like"/>
    <property type="match status" value="1"/>
</dbReference>
<feature type="region of interest" description="Disordered" evidence="2">
    <location>
        <begin position="33"/>
        <end position="52"/>
    </location>
</feature>
<evidence type="ECO:0000256" key="1">
    <source>
        <dbReference type="ARBA" id="ARBA00007120"/>
    </source>
</evidence>
<dbReference type="Pfam" id="PF01161">
    <property type="entry name" value="PBP"/>
    <property type="match status" value="1"/>
</dbReference>
<proteinExistence type="inferred from homology"/>
<organism evidence="3 4">
    <name type="scientific">Microcella alkalica</name>
    <dbReference type="NCBI Taxonomy" id="355930"/>
    <lineage>
        <taxon>Bacteria</taxon>
        <taxon>Bacillati</taxon>
        <taxon>Actinomycetota</taxon>
        <taxon>Actinomycetes</taxon>
        <taxon>Micrococcales</taxon>
        <taxon>Microbacteriaceae</taxon>
        <taxon>Microcella</taxon>
    </lineage>
</organism>
<comment type="similarity">
    <text evidence="1">Belongs to the UPF0098 family.</text>
</comment>
<accession>A0A839E5F9</accession>
<dbReference type="CDD" id="cd00865">
    <property type="entry name" value="PEBP_bact_arch"/>
    <property type="match status" value="1"/>
</dbReference>
<dbReference type="AlphaFoldDB" id="A0A839E5F9"/>
<dbReference type="InterPro" id="IPR036610">
    <property type="entry name" value="PEBP-like_sf"/>
</dbReference>
<protein>
    <recommendedName>
        <fullName evidence="5">YbhB/YbcL family Raf kinase inhibitor-like protein</fullName>
    </recommendedName>
</protein>
<dbReference type="SUPFAM" id="SSF49777">
    <property type="entry name" value="PEBP-like"/>
    <property type="match status" value="1"/>
</dbReference>
<evidence type="ECO:0000256" key="2">
    <source>
        <dbReference type="SAM" id="MobiDB-lite"/>
    </source>
</evidence>
<comment type="caution">
    <text evidence="3">The sequence shown here is derived from an EMBL/GenBank/DDBJ whole genome shotgun (WGS) entry which is preliminary data.</text>
</comment>
<evidence type="ECO:0008006" key="5">
    <source>
        <dbReference type="Google" id="ProtNLM"/>
    </source>
</evidence>
<sequence length="176" mass="18829">MTNDPFWRLPDVPTFELSSPDLVEGEDLPQWARSGIAGAGGDDRSPALEWSGAPEGTESYVVMMYDPDAPTGSGWWHWAVYNVPASCTSLPANAGDPDAGLLPEGAVTVSNELRLKRFLGAAPPAGHGDHRYYFIVNALDVTAIEVPEDATPALLGFILRDHLVGRAVLSGLSRTE</sequence>
<dbReference type="InterPro" id="IPR008914">
    <property type="entry name" value="PEBP"/>
</dbReference>
<dbReference type="PANTHER" id="PTHR30289:SF1">
    <property type="entry name" value="PEBP (PHOSPHATIDYLETHANOLAMINE-BINDING PROTEIN) FAMILY PROTEIN"/>
    <property type="match status" value="1"/>
</dbReference>
<evidence type="ECO:0000313" key="3">
    <source>
        <dbReference type="EMBL" id="MBA8847611.1"/>
    </source>
</evidence>
<gene>
    <name evidence="3" type="ORF">FHX53_001196</name>
</gene>
<keyword evidence="4" id="KW-1185">Reference proteome</keyword>
<dbReference type="InterPro" id="IPR005247">
    <property type="entry name" value="YbhB_YbcL/LppC-like"/>
</dbReference>
<dbReference type="PANTHER" id="PTHR30289">
    <property type="entry name" value="UNCHARACTERIZED PROTEIN YBCL-RELATED"/>
    <property type="match status" value="1"/>
</dbReference>